<dbReference type="InterPro" id="IPR051828">
    <property type="entry name" value="HAD-like_hydrolase_domain"/>
</dbReference>
<name>A0A3T1D0L4_9BACL</name>
<organism evidence="1 2">
    <name type="scientific">Cohnella abietis</name>
    <dbReference type="NCBI Taxonomy" id="2507935"/>
    <lineage>
        <taxon>Bacteria</taxon>
        <taxon>Bacillati</taxon>
        <taxon>Bacillota</taxon>
        <taxon>Bacilli</taxon>
        <taxon>Bacillales</taxon>
        <taxon>Paenibacillaceae</taxon>
        <taxon>Cohnella</taxon>
    </lineage>
</organism>
<dbReference type="Gene3D" id="1.10.150.240">
    <property type="entry name" value="Putative phosphatase, domain 2"/>
    <property type="match status" value="1"/>
</dbReference>
<dbReference type="SUPFAM" id="SSF56784">
    <property type="entry name" value="HAD-like"/>
    <property type="match status" value="1"/>
</dbReference>
<proteinExistence type="predicted"/>
<dbReference type="OrthoDB" id="9809962at2"/>
<dbReference type="InterPro" id="IPR023214">
    <property type="entry name" value="HAD_sf"/>
</dbReference>
<dbReference type="AlphaFoldDB" id="A0A3T1D0L4"/>
<keyword evidence="2" id="KW-1185">Reference proteome</keyword>
<reference evidence="1 2" key="1">
    <citation type="submission" date="2019-01" db="EMBL/GenBank/DDBJ databases">
        <title>Complete genome sequence of Cohnella hallensis HS21 isolated from Korean fir (Abies koreana) rhizospheric soil.</title>
        <authorList>
            <person name="Jiang L."/>
            <person name="Kang S.W."/>
            <person name="Kim S."/>
            <person name="Jung J."/>
            <person name="Kim C.Y."/>
            <person name="Kim D.H."/>
            <person name="Kim S.W."/>
            <person name="Lee J."/>
        </authorList>
    </citation>
    <scope>NUCLEOTIDE SEQUENCE [LARGE SCALE GENOMIC DNA]</scope>
    <source>
        <strain evidence="1 2">HS21</strain>
    </source>
</reference>
<protein>
    <submittedName>
        <fullName evidence="1">2-haloalkanoic acid dehalogenase</fullName>
    </submittedName>
</protein>
<evidence type="ECO:0000313" key="1">
    <source>
        <dbReference type="EMBL" id="BBI31636.1"/>
    </source>
</evidence>
<dbReference type="NCBIfam" id="TIGR01549">
    <property type="entry name" value="HAD-SF-IA-v1"/>
    <property type="match status" value="1"/>
</dbReference>
<dbReference type="RefSeq" id="WP_130605583.1">
    <property type="nucleotide sequence ID" value="NZ_AP019400.1"/>
</dbReference>
<dbReference type="SFLD" id="SFLDS00003">
    <property type="entry name" value="Haloacid_Dehalogenase"/>
    <property type="match status" value="1"/>
</dbReference>
<dbReference type="NCBIfam" id="TIGR01509">
    <property type="entry name" value="HAD-SF-IA-v3"/>
    <property type="match status" value="1"/>
</dbReference>
<dbReference type="PRINTS" id="PR00413">
    <property type="entry name" value="HADHALOGNASE"/>
</dbReference>
<dbReference type="InterPro" id="IPR036412">
    <property type="entry name" value="HAD-like_sf"/>
</dbReference>
<dbReference type="SFLD" id="SFLDG01129">
    <property type="entry name" value="C1.5:_HAD__Beta-PGM__Phosphata"/>
    <property type="match status" value="1"/>
</dbReference>
<dbReference type="EMBL" id="AP019400">
    <property type="protein sequence ID" value="BBI31636.1"/>
    <property type="molecule type" value="Genomic_DNA"/>
</dbReference>
<dbReference type="Gene3D" id="3.40.50.1000">
    <property type="entry name" value="HAD superfamily/HAD-like"/>
    <property type="match status" value="1"/>
</dbReference>
<accession>A0A3T1D0L4</accession>
<dbReference type="InterPro" id="IPR006439">
    <property type="entry name" value="HAD-SF_hydro_IA"/>
</dbReference>
<dbReference type="Proteomes" id="UP000289856">
    <property type="component" value="Chromosome"/>
</dbReference>
<dbReference type="PANTHER" id="PTHR46191:SF2">
    <property type="entry name" value="HALOACID DEHALOGENASE-LIKE HYDROLASE DOMAIN-CONTAINING PROTEIN 3"/>
    <property type="match status" value="1"/>
</dbReference>
<dbReference type="Pfam" id="PF13419">
    <property type="entry name" value="HAD_2"/>
    <property type="match status" value="1"/>
</dbReference>
<dbReference type="InterPro" id="IPR023198">
    <property type="entry name" value="PGP-like_dom2"/>
</dbReference>
<sequence>MTIKSYIWFDLGYTLVYKPRETVYQAFLRENGIERSLEEIELAYHLTDKQFMREYPRILGSNDEYYFPWYLGVLNYRMKVSFRLQEQYKRLENIEQNQRYRWQLYPFVIDVLERLKKRGLRIGLISNWDQSARVLLEEHGLTSYFDQLVISSEVGFEKPSALIFQHAFKLAGVTAQQCIYVGDNYYDDVVGCSQIGLDTVLINRFGKSGLEEIDHTPILDSIASLPEWLNKNNLTGAHHYGN</sequence>
<dbReference type="InterPro" id="IPR041492">
    <property type="entry name" value="HAD_2"/>
</dbReference>
<dbReference type="KEGG" id="cohn:KCTCHS21_10350"/>
<dbReference type="PANTHER" id="PTHR46191">
    <property type="match status" value="1"/>
</dbReference>
<gene>
    <name evidence="1" type="ORF">KCTCHS21_10350</name>
</gene>
<evidence type="ECO:0000313" key="2">
    <source>
        <dbReference type="Proteomes" id="UP000289856"/>
    </source>
</evidence>